<protein>
    <recommendedName>
        <fullName evidence="11">SEA domain-containing protein</fullName>
    </recommendedName>
</protein>
<reference evidence="12" key="2">
    <citation type="submission" date="2025-08" db="UniProtKB">
        <authorList>
            <consortium name="Ensembl"/>
        </authorList>
    </citation>
    <scope>IDENTIFICATION</scope>
    <source>
        <strain evidence="12">Thorbecke</strain>
    </source>
</reference>
<proteinExistence type="predicted"/>
<dbReference type="PANTHER" id="PTHR24037:SF10">
    <property type="entry name" value="MUCIN-13"/>
    <property type="match status" value="1"/>
</dbReference>
<evidence type="ECO:0000259" key="11">
    <source>
        <dbReference type="PROSITE" id="PS50024"/>
    </source>
</evidence>
<keyword evidence="4" id="KW-0732">Signal</keyword>
<feature type="transmembrane region" description="Helical" evidence="10">
    <location>
        <begin position="212"/>
        <end position="235"/>
    </location>
</feature>
<organism evidence="12 13">
    <name type="scientific">Oryctolagus cuniculus</name>
    <name type="common">Rabbit</name>
    <dbReference type="NCBI Taxonomy" id="9986"/>
    <lineage>
        <taxon>Eukaryota</taxon>
        <taxon>Metazoa</taxon>
        <taxon>Chordata</taxon>
        <taxon>Craniata</taxon>
        <taxon>Vertebrata</taxon>
        <taxon>Euteleostomi</taxon>
        <taxon>Mammalia</taxon>
        <taxon>Eutheria</taxon>
        <taxon>Euarchontoglires</taxon>
        <taxon>Glires</taxon>
        <taxon>Lagomorpha</taxon>
        <taxon>Leporidae</taxon>
        <taxon>Oryctolagus</taxon>
    </lineage>
</organism>
<dbReference type="Proteomes" id="UP000001811">
    <property type="component" value="Chromosome 14"/>
</dbReference>
<dbReference type="SMART" id="SM00200">
    <property type="entry name" value="SEA"/>
    <property type="match status" value="1"/>
</dbReference>
<keyword evidence="13" id="KW-1185">Reference proteome</keyword>
<dbReference type="InterPro" id="IPR000082">
    <property type="entry name" value="SEA_dom"/>
</dbReference>
<dbReference type="STRING" id="9986.ENSOCUP00000012565"/>
<evidence type="ECO:0000256" key="9">
    <source>
        <dbReference type="SAM" id="MobiDB-lite"/>
    </source>
</evidence>
<dbReference type="InParanoid" id="G1T7R9"/>
<dbReference type="HOGENOM" id="CLU_020534_1_0_1"/>
<evidence type="ECO:0000256" key="2">
    <source>
        <dbReference type="ARBA" id="ARBA00022475"/>
    </source>
</evidence>
<evidence type="ECO:0000313" key="12">
    <source>
        <dbReference type="Ensembl" id="ENSOCUP00000012565.4"/>
    </source>
</evidence>
<evidence type="ECO:0000256" key="4">
    <source>
        <dbReference type="ARBA" id="ARBA00022729"/>
    </source>
</evidence>
<dbReference type="GO" id="GO:0005886">
    <property type="term" value="C:plasma membrane"/>
    <property type="evidence" value="ECO:0007669"/>
    <property type="project" value="UniProtKB-SubCell"/>
</dbReference>
<comment type="subcellular location">
    <subcellularLocation>
        <location evidence="1">Cell membrane</location>
    </subcellularLocation>
</comment>
<keyword evidence="10" id="KW-1133">Transmembrane helix</keyword>
<dbReference type="InterPro" id="IPR036364">
    <property type="entry name" value="SEA_dom_sf"/>
</dbReference>
<evidence type="ECO:0000256" key="10">
    <source>
        <dbReference type="SAM" id="Phobius"/>
    </source>
</evidence>
<keyword evidence="3" id="KW-0245">EGF-like domain</keyword>
<evidence type="ECO:0000256" key="6">
    <source>
        <dbReference type="ARBA" id="ARBA00023136"/>
    </source>
</evidence>
<dbReference type="Gene3D" id="3.30.70.960">
    <property type="entry name" value="SEA domain"/>
    <property type="match status" value="1"/>
</dbReference>
<dbReference type="EMBL" id="AAGW02013729">
    <property type="status" value="NOT_ANNOTATED_CDS"/>
    <property type="molecule type" value="Genomic_DNA"/>
</dbReference>
<keyword evidence="6 10" id="KW-0472">Membrane</keyword>
<dbReference type="eggNOG" id="ENOG502SNX2">
    <property type="taxonomic scope" value="Eukaryota"/>
</dbReference>
<keyword evidence="5" id="KW-0677">Repeat</keyword>
<evidence type="ECO:0000313" key="13">
    <source>
        <dbReference type="Proteomes" id="UP000001811"/>
    </source>
</evidence>
<dbReference type="PANTHER" id="PTHR24037">
    <property type="entry name" value="HEART DEVELOPMENT PROTEIN WITH EGF-LIKE DOMAINS 1"/>
    <property type="match status" value="1"/>
</dbReference>
<evidence type="ECO:0000256" key="3">
    <source>
        <dbReference type="ARBA" id="ARBA00022536"/>
    </source>
</evidence>
<keyword evidence="2" id="KW-1003">Cell membrane</keyword>
<dbReference type="PROSITE" id="PS50024">
    <property type="entry name" value="SEA"/>
    <property type="match status" value="1"/>
</dbReference>
<dbReference type="PaxDb" id="9986-ENSOCUP00000012565"/>
<evidence type="ECO:0000256" key="8">
    <source>
        <dbReference type="ARBA" id="ARBA00023180"/>
    </source>
</evidence>
<keyword evidence="8" id="KW-0325">Glycoprotein</keyword>
<dbReference type="Pfam" id="PF01390">
    <property type="entry name" value="SEA"/>
    <property type="match status" value="1"/>
</dbReference>
<evidence type="ECO:0000256" key="1">
    <source>
        <dbReference type="ARBA" id="ARBA00004236"/>
    </source>
</evidence>
<sequence>MKGKTFPGEVTVNVANTPDFEDKNSAAYQNLHATVTEFFQDVFTNADYGQTVILKVSTSPSLSARSEVRAGNDAVHVKVINIFSQNSSANASTVSNAIEAAIANSDIIATYSGQDLCDYYGCVKQNDQDDCSDGLSCVCKDGLGRPNPLVGFCLAKCPDDCNAENNKQCLMTQEDQSPSCTCLPGYKDDGRGSCEKCAFGYSGVGCKDPFQLVLTIVGTIAAVLILSLVVAVICCTRSKNKRKNIEEQNLIDNDFQSLKLQQTGFINMGADGSLFPKARTGPPRSVQPQNPYANQRGLPFPDY</sequence>
<reference evidence="12" key="3">
    <citation type="submission" date="2025-09" db="UniProtKB">
        <authorList>
            <consortium name="Ensembl"/>
        </authorList>
    </citation>
    <scope>IDENTIFICATION</scope>
    <source>
        <strain evidence="12">Thorbecke</strain>
    </source>
</reference>
<evidence type="ECO:0000256" key="5">
    <source>
        <dbReference type="ARBA" id="ARBA00022737"/>
    </source>
</evidence>
<keyword evidence="10" id="KW-0812">Transmembrane</keyword>
<dbReference type="AlphaFoldDB" id="G1T7R9"/>
<name>G1T7R9_RABIT</name>
<feature type="domain" description="SEA" evidence="11">
    <location>
        <begin position="2"/>
        <end position="130"/>
    </location>
</feature>
<dbReference type="Ensembl" id="ENSOCUT00000014614.4">
    <property type="protein sequence ID" value="ENSOCUP00000012565.4"/>
    <property type="gene ID" value="ENSOCUG00000014614.4"/>
</dbReference>
<evidence type="ECO:0000256" key="7">
    <source>
        <dbReference type="ARBA" id="ARBA00023157"/>
    </source>
</evidence>
<feature type="region of interest" description="Disordered" evidence="9">
    <location>
        <begin position="277"/>
        <end position="303"/>
    </location>
</feature>
<dbReference type="Bgee" id="ENSOCUG00000014614">
    <property type="expression patterns" value="Expressed in uterus and 9 other cell types or tissues"/>
</dbReference>
<dbReference type="GeneTree" id="ENSGT00940000154419"/>
<dbReference type="FunCoup" id="G1T7R9">
    <property type="interactions" value="15"/>
</dbReference>
<accession>G1T7R9</accession>
<keyword evidence="7" id="KW-1015">Disulfide bond</keyword>
<reference evidence="12 13" key="1">
    <citation type="journal article" date="2011" name="Nature">
        <title>A high-resolution map of human evolutionary constraint using 29 mammals.</title>
        <authorList>
            <person name="Lindblad-Toh K."/>
            <person name="Garber M."/>
            <person name="Zuk O."/>
            <person name="Lin M.F."/>
            <person name="Parker B.J."/>
            <person name="Washietl S."/>
            <person name="Kheradpour P."/>
            <person name="Ernst J."/>
            <person name="Jordan G."/>
            <person name="Mauceli E."/>
            <person name="Ward L.D."/>
            <person name="Lowe C.B."/>
            <person name="Holloway A.K."/>
            <person name="Clamp M."/>
            <person name="Gnerre S."/>
            <person name="Alfoldi J."/>
            <person name="Beal K."/>
            <person name="Chang J."/>
            <person name="Clawson H."/>
            <person name="Cuff J."/>
            <person name="Di Palma F."/>
            <person name="Fitzgerald S."/>
            <person name="Flicek P."/>
            <person name="Guttman M."/>
            <person name="Hubisz M.J."/>
            <person name="Jaffe D.B."/>
            <person name="Jungreis I."/>
            <person name="Kent W.J."/>
            <person name="Kostka D."/>
            <person name="Lara M."/>
            <person name="Martins A.L."/>
            <person name="Massingham T."/>
            <person name="Moltke I."/>
            <person name="Raney B.J."/>
            <person name="Rasmussen M.D."/>
            <person name="Robinson J."/>
            <person name="Stark A."/>
            <person name="Vilella A.J."/>
            <person name="Wen J."/>
            <person name="Xie X."/>
            <person name="Zody M.C."/>
            <person name="Baldwin J."/>
            <person name="Bloom T."/>
            <person name="Chin C.W."/>
            <person name="Heiman D."/>
            <person name="Nicol R."/>
            <person name="Nusbaum C."/>
            <person name="Young S."/>
            <person name="Wilkinson J."/>
            <person name="Worley K.C."/>
            <person name="Kovar C.L."/>
            <person name="Muzny D.M."/>
            <person name="Gibbs R.A."/>
            <person name="Cree A."/>
            <person name="Dihn H.H."/>
            <person name="Fowler G."/>
            <person name="Jhangiani S."/>
            <person name="Joshi V."/>
            <person name="Lee S."/>
            <person name="Lewis L.R."/>
            <person name="Nazareth L.V."/>
            <person name="Okwuonu G."/>
            <person name="Santibanez J."/>
            <person name="Warren W.C."/>
            <person name="Mardis E.R."/>
            <person name="Weinstock G.M."/>
            <person name="Wilson R.K."/>
            <person name="Delehaunty K."/>
            <person name="Dooling D."/>
            <person name="Fronik C."/>
            <person name="Fulton L."/>
            <person name="Fulton B."/>
            <person name="Graves T."/>
            <person name="Minx P."/>
            <person name="Sodergren E."/>
            <person name="Birney E."/>
            <person name="Margulies E.H."/>
            <person name="Herrero J."/>
            <person name="Green E.D."/>
            <person name="Haussler D."/>
            <person name="Siepel A."/>
            <person name="Goldman N."/>
            <person name="Pollard K.S."/>
            <person name="Pedersen J.S."/>
            <person name="Lander E.S."/>
            <person name="Kellis M."/>
        </authorList>
    </citation>
    <scope>NUCLEOTIDE SEQUENCE [LARGE SCALE GENOMIC DNA]</scope>
    <source>
        <strain evidence="12 13">Thorbecke inbred</strain>
    </source>
</reference>